<dbReference type="PANTHER" id="PTHR37836">
    <property type="entry name" value="LMO1036 PROTEIN"/>
    <property type="match status" value="1"/>
</dbReference>
<dbReference type="Gene3D" id="3.20.20.80">
    <property type="entry name" value="Glycosidases"/>
    <property type="match status" value="1"/>
</dbReference>
<evidence type="ECO:0000313" key="2">
    <source>
        <dbReference type="EMBL" id="HJG27587.1"/>
    </source>
</evidence>
<evidence type="ECO:0000313" key="3">
    <source>
        <dbReference type="Proteomes" id="UP000782880"/>
    </source>
</evidence>
<dbReference type="AlphaFoldDB" id="A0A921IIV2"/>
<reference evidence="2" key="2">
    <citation type="submission" date="2021-09" db="EMBL/GenBank/DDBJ databases">
        <authorList>
            <person name="Gilroy R."/>
        </authorList>
    </citation>
    <scope>NUCLEOTIDE SEQUENCE</scope>
    <source>
        <strain evidence="2">ChiBcec21-2208</strain>
    </source>
</reference>
<dbReference type="InterPro" id="IPR017853">
    <property type="entry name" value="GH"/>
</dbReference>
<dbReference type="Proteomes" id="UP000782880">
    <property type="component" value="Unassembled WGS sequence"/>
</dbReference>
<name>A0A921IIV2_9FIRM</name>
<dbReference type="EMBL" id="DYVE01000076">
    <property type="protein sequence ID" value="HJG27587.1"/>
    <property type="molecule type" value="Genomic_DNA"/>
</dbReference>
<reference evidence="2" key="1">
    <citation type="journal article" date="2021" name="PeerJ">
        <title>Extensive microbial diversity within the chicken gut microbiome revealed by metagenomics and culture.</title>
        <authorList>
            <person name="Gilroy R."/>
            <person name="Ravi A."/>
            <person name="Getino M."/>
            <person name="Pursley I."/>
            <person name="Horton D.L."/>
            <person name="Alikhan N.F."/>
            <person name="Baker D."/>
            <person name="Gharbi K."/>
            <person name="Hall N."/>
            <person name="Watson M."/>
            <person name="Adriaenssens E.M."/>
            <person name="Foster-Nyarko E."/>
            <person name="Jarju S."/>
            <person name="Secka A."/>
            <person name="Antonio M."/>
            <person name="Oren A."/>
            <person name="Chaudhuri R.R."/>
            <person name="La Ragione R."/>
            <person name="Hildebrand F."/>
            <person name="Pallen M.J."/>
        </authorList>
    </citation>
    <scope>NUCLEOTIDE SEQUENCE</scope>
    <source>
        <strain evidence="2">ChiBcec21-2208</strain>
    </source>
</reference>
<evidence type="ECO:0000259" key="1">
    <source>
        <dbReference type="Pfam" id="PF13204"/>
    </source>
</evidence>
<dbReference type="PANTHER" id="PTHR37836:SF3">
    <property type="entry name" value="ENDOGLUCANASE"/>
    <property type="match status" value="1"/>
</dbReference>
<protein>
    <submittedName>
        <fullName evidence="2">DUF4038 domain-containing protein</fullName>
    </submittedName>
</protein>
<dbReference type="InterPro" id="IPR025277">
    <property type="entry name" value="Apiosidase-like_cat_dom"/>
</dbReference>
<accession>A0A921IIV2</accession>
<organism evidence="2 3">
    <name type="scientific">Subdoligranulum variabile</name>
    <dbReference type="NCBI Taxonomy" id="214851"/>
    <lineage>
        <taxon>Bacteria</taxon>
        <taxon>Bacillati</taxon>
        <taxon>Bacillota</taxon>
        <taxon>Clostridia</taxon>
        <taxon>Eubacteriales</taxon>
        <taxon>Oscillospiraceae</taxon>
        <taxon>Subdoligranulum</taxon>
    </lineage>
</organism>
<proteinExistence type="predicted"/>
<feature type="domain" description="Apiosidase-like catalytic" evidence="1">
    <location>
        <begin position="8"/>
        <end position="335"/>
    </location>
</feature>
<dbReference type="SUPFAM" id="SSF51445">
    <property type="entry name" value="(Trans)glycosidases"/>
    <property type="match status" value="1"/>
</dbReference>
<dbReference type="Pfam" id="PF13204">
    <property type="entry name" value="Apiosidase"/>
    <property type="match status" value="1"/>
</dbReference>
<gene>
    <name evidence="2" type="ORF">K8V20_02930</name>
</gene>
<sequence>MKLTVADDRRCLQRDGKPFFWLADTLWSAFTNMTDEELESYLILRRQQGFNVLQINILPQWDRCWTPAPCMPWPCKADGMFDYSAPMNQDYFDHAAHMCEKITAYGFTPALVVLWSNYVPGTWASGMVSGNILPEALVEPYCRKVAETFARFDPVYILSGDTDLDTPESAACYEKVLYTMRGLCPDALLTLHIRGRYTYLPNTLAQGVDFYLYQSGHNAGYPEKCYTMPGEMLAAYPQKPILNSEPCYEQMGYSGNKYGRFSAREVRRAAWMSVLSGACAGITYGAHGVWNWVKPGMPVNPVGGEGFDAAKPWTEAMQFPGAWDYGWLKQLLEDHGVTALLPDDRVANVIKGVRHVKAPDGRDMLEPTTSPNTEIRMASTPDGRLSLLYAPFNTCVQLKGDWTGARITVVDLATRRTAHPAVQYGDGITRIEICPFAEDILILAQR</sequence>
<comment type="caution">
    <text evidence="2">The sequence shown here is derived from an EMBL/GenBank/DDBJ whole genome shotgun (WGS) entry which is preliminary data.</text>
</comment>